<protein>
    <submittedName>
        <fullName evidence="1">DUF6461 domain-containing protein</fullName>
    </submittedName>
</protein>
<evidence type="ECO:0000313" key="2">
    <source>
        <dbReference type="Proteomes" id="UP001596137"/>
    </source>
</evidence>
<reference evidence="2" key="1">
    <citation type="journal article" date="2019" name="Int. J. Syst. Evol. Microbiol.">
        <title>The Global Catalogue of Microorganisms (GCM) 10K type strain sequencing project: providing services to taxonomists for standard genome sequencing and annotation.</title>
        <authorList>
            <consortium name="The Broad Institute Genomics Platform"/>
            <consortium name="The Broad Institute Genome Sequencing Center for Infectious Disease"/>
            <person name="Wu L."/>
            <person name="Ma J."/>
        </authorList>
    </citation>
    <scope>NUCLEOTIDE SEQUENCE [LARGE SCALE GENOMIC DNA]</scope>
    <source>
        <strain evidence="2">JCM 30346</strain>
    </source>
</reference>
<proteinExistence type="predicted"/>
<sequence>MMTEPSEGFEWLLEYGPLGDVYCVAFVRGCTPREVLERFGVDEETVEEMSFERFERVSSELAEALQGDSGGYVGAVEAGEWTVLVEPSGYRAARDRELLKWLCEGTEVVALNVNPYASEYFVHAADRDVVVSFEPVTPHERSGADPGRWDDAMREVGLGQRGYDEPPAGDPRAAAFALAGRITGVPFTRDILSRPFLAAVIATARGMV</sequence>
<organism evidence="1 2">
    <name type="scientific">Sphaerisporangium aureirubrum</name>
    <dbReference type="NCBI Taxonomy" id="1544736"/>
    <lineage>
        <taxon>Bacteria</taxon>
        <taxon>Bacillati</taxon>
        <taxon>Actinomycetota</taxon>
        <taxon>Actinomycetes</taxon>
        <taxon>Streptosporangiales</taxon>
        <taxon>Streptosporangiaceae</taxon>
        <taxon>Sphaerisporangium</taxon>
    </lineage>
</organism>
<accession>A0ABW1NJW4</accession>
<comment type="caution">
    <text evidence="1">The sequence shown here is derived from an EMBL/GenBank/DDBJ whole genome shotgun (WGS) entry which is preliminary data.</text>
</comment>
<evidence type="ECO:0000313" key="1">
    <source>
        <dbReference type="EMBL" id="MFC6083178.1"/>
    </source>
</evidence>
<dbReference type="Pfam" id="PF20062">
    <property type="entry name" value="DUF6461"/>
    <property type="match status" value="1"/>
</dbReference>
<keyword evidence="2" id="KW-1185">Reference proteome</keyword>
<dbReference type="EMBL" id="JBHSRF010000025">
    <property type="protein sequence ID" value="MFC6083178.1"/>
    <property type="molecule type" value="Genomic_DNA"/>
</dbReference>
<dbReference type="Proteomes" id="UP001596137">
    <property type="component" value="Unassembled WGS sequence"/>
</dbReference>
<dbReference type="RefSeq" id="WP_380754706.1">
    <property type="nucleotide sequence ID" value="NZ_JBHSRF010000025.1"/>
</dbReference>
<name>A0ABW1NJW4_9ACTN</name>
<dbReference type="InterPro" id="IPR045592">
    <property type="entry name" value="DUF6461"/>
</dbReference>
<gene>
    <name evidence="1" type="ORF">ACFP1K_18540</name>
</gene>